<gene>
    <name evidence="4" type="ORF">SAMN05421553_3856</name>
</gene>
<dbReference type="Gene3D" id="1.10.260.40">
    <property type="entry name" value="lambda repressor-like DNA-binding domains"/>
    <property type="match status" value="1"/>
</dbReference>
<evidence type="ECO:0000256" key="1">
    <source>
        <dbReference type="ARBA" id="ARBA00023015"/>
    </source>
</evidence>
<keyword evidence="1" id="KW-0805">Transcription regulation</keyword>
<dbReference type="SUPFAM" id="SSF47413">
    <property type="entry name" value="lambda repressor-like DNA-binding domains"/>
    <property type="match status" value="1"/>
</dbReference>
<proteinExistence type="predicted"/>
<dbReference type="PANTHER" id="PTHR36511">
    <property type="entry name" value="MERR FAMILY BACTERIAL REGULATORY PROTEIN"/>
    <property type="match status" value="1"/>
</dbReference>
<protein>
    <submittedName>
        <fullName evidence="4">Putative transcriptional regulator</fullName>
    </submittedName>
</protein>
<dbReference type="GO" id="GO:0003677">
    <property type="term" value="F:DNA binding"/>
    <property type="evidence" value="ECO:0007669"/>
    <property type="project" value="UniProtKB-KW"/>
</dbReference>
<evidence type="ECO:0000313" key="5">
    <source>
        <dbReference type="Proteomes" id="UP000242849"/>
    </source>
</evidence>
<dbReference type="InterPro" id="IPR052359">
    <property type="entry name" value="HTH-type_reg/antitoxin"/>
</dbReference>
<keyword evidence="5" id="KW-1185">Reference proteome</keyword>
<accession>A0A1H5FFE6</accession>
<keyword evidence="2" id="KW-0238">DNA-binding</keyword>
<dbReference type="Proteomes" id="UP000242849">
    <property type="component" value="Unassembled WGS sequence"/>
</dbReference>
<sequence length="116" mass="13035">MLLNSRTSPANVATMTKRDIFSELIEGFDDLAAAREGKRTLRTHKVEYTPIEPATGAEIVALREKLQMSQGVFAQTIHAKPATLKNWEQNRSKPNDQATVLIRILSKHPELIRELA</sequence>
<dbReference type="AlphaFoldDB" id="A0A1H5FFE6"/>
<evidence type="ECO:0000313" key="4">
    <source>
        <dbReference type="EMBL" id="SEE02103.1"/>
    </source>
</evidence>
<dbReference type="InterPro" id="IPR010982">
    <property type="entry name" value="Lambda_DNA-bd_dom_sf"/>
</dbReference>
<organism evidence="4 5">
    <name type="scientific">Pseudomonas anguilliseptica</name>
    <dbReference type="NCBI Taxonomy" id="53406"/>
    <lineage>
        <taxon>Bacteria</taxon>
        <taxon>Pseudomonadati</taxon>
        <taxon>Pseudomonadota</taxon>
        <taxon>Gammaproteobacteria</taxon>
        <taxon>Pseudomonadales</taxon>
        <taxon>Pseudomonadaceae</taxon>
        <taxon>Pseudomonas</taxon>
    </lineage>
</organism>
<dbReference type="InterPro" id="IPR001387">
    <property type="entry name" value="Cro/C1-type_HTH"/>
</dbReference>
<dbReference type="EMBL" id="FNSC01000001">
    <property type="protein sequence ID" value="SEE02103.1"/>
    <property type="molecule type" value="Genomic_DNA"/>
</dbReference>
<dbReference type="STRING" id="53406.SAMN05421553_3856"/>
<evidence type="ECO:0000256" key="2">
    <source>
        <dbReference type="ARBA" id="ARBA00023125"/>
    </source>
</evidence>
<evidence type="ECO:0000256" key="3">
    <source>
        <dbReference type="ARBA" id="ARBA00023163"/>
    </source>
</evidence>
<keyword evidence="3" id="KW-0804">Transcription</keyword>
<reference evidence="5" key="1">
    <citation type="submission" date="2016-10" db="EMBL/GenBank/DDBJ databases">
        <authorList>
            <person name="Varghese N."/>
            <person name="Submissions S."/>
        </authorList>
    </citation>
    <scope>NUCLEOTIDE SEQUENCE [LARGE SCALE GENOMIC DNA]</scope>
    <source>
        <strain evidence="5">DSM 12111</strain>
    </source>
</reference>
<name>A0A1H5FFE6_PSEAG</name>
<dbReference type="CDD" id="cd00093">
    <property type="entry name" value="HTH_XRE"/>
    <property type="match status" value="1"/>
</dbReference>
<dbReference type="PANTHER" id="PTHR36511:SF3">
    <property type="entry name" value="ANTITOXIN HIGA-2"/>
    <property type="match status" value="1"/>
</dbReference>